<organism evidence="1 2">
    <name type="scientific">Austropuccinia psidii MF-1</name>
    <dbReference type="NCBI Taxonomy" id="1389203"/>
    <lineage>
        <taxon>Eukaryota</taxon>
        <taxon>Fungi</taxon>
        <taxon>Dikarya</taxon>
        <taxon>Basidiomycota</taxon>
        <taxon>Pucciniomycotina</taxon>
        <taxon>Pucciniomycetes</taxon>
        <taxon>Pucciniales</taxon>
        <taxon>Sphaerophragmiaceae</taxon>
        <taxon>Austropuccinia</taxon>
    </lineage>
</organism>
<proteinExistence type="predicted"/>
<accession>A0A9Q3E644</accession>
<reference evidence="1" key="1">
    <citation type="submission" date="2021-03" db="EMBL/GenBank/DDBJ databases">
        <title>Draft genome sequence of rust myrtle Austropuccinia psidii MF-1, a brazilian biotype.</title>
        <authorList>
            <person name="Quecine M.C."/>
            <person name="Pachon D.M.R."/>
            <person name="Bonatelli M.L."/>
            <person name="Correr F.H."/>
            <person name="Franceschini L.M."/>
            <person name="Leite T.F."/>
            <person name="Margarido G.R.A."/>
            <person name="Almeida C.A."/>
            <person name="Ferrarezi J.A."/>
            <person name="Labate C.A."/>
        </authorList>
    </citation>
    <scope>NUCLEOTIDE SEQUENCE</scope>
    <source>
        <strain evidence="1">MF-1</strain>
    </source>
</reference>
<comment type="caution">
    <text evidence="1">The sequence shown here is derived from an EMBL/GenBank/DDBJ whole genome shotgun (WGS) entry which is preliminary data.</text>
</comment>
<evidence type="ECO:0000313" key="2">
    <source>
        <dbReference type="Proteomes" id="UP000765509"/>
    </source>
</evidence>
<protein>
    <submittedName>
        <fullName evidence="1">Uncharacterized protein</fullName>
    </submittedName>
</protein>
<dbReference type="OrthoDB" id="8053277at2759"/>
<gene>
    <name evidence="1" type="ORF">O181_051667</name>
</gene>
<sequence length="346" mass="38644">MTWSCGEGFPNTKDNHCLRPVSIPPVVNPILTPTQYHAHYPIITPPTQLPFQDLQQPISNATRQQRLADLYRPRYPQQTPMVMKAKFTEIDPDKSAVDEVTVDDMAPPGDRCSVCDTGASHSLNGHLSSVFYPGYRGKHVVINGLFYSPDATGTLISPGALLNTGALLEFIGDDILISTRGEGPVLCANYSASRCKWEWPLYGRLLAHAINTSYSPTISPAESIETINIPTFSKMTLDAINKKISHPKQKMNTYPLAFKAKFLKWHCLFGQTGLRRIHHLHSLNRSPTPLEIFIADLMGPFDVATINGRRYALNVCDVALTYGECHILKNKSNATSWLEEIINRWQ</sequence>
<name>A0A9Q3E644_9BASI</name>
<dbReference type="Proteomes" id="UP000765509">
    <property type="component" value="Unassembled WGS sequence"/>
</dbReference>
<keyword evidence="2" id="KW-1185">Reference proteome</keyword>
<dbReference type="EMBL" id="AVOT02022491">
    <property type="protein sequence ID" value="MBW0511952.1"/>
    <property type="molecule type" value="Genomic_DNA"/>
</dbReference>
<evidence type="ECO:0000313" key="1">
    <source>
        <dbReference type="EMBL" id="MBW0511952.1"/>
    </source>
</evidence>
<dbReference type="AlphaFoldDB" id="A0A9Q3E644"/>